<dbReference type="PROSITE" id="PS50056">
    <property type="entry name" value="TYR_PHOSPHATASE_2"/>
    <property type="match status" value="1"/>
</dbReference>
<dbReference type="CDD" id="cd14494">
    <property type="entry name" value="PTP_DSP_cys"/>
    <property type="match status" value="1"/>
</dbReference>
<feature type="domain" description="Tyrosine specific protein phosphatases" evidence="1">
    <location>
        <begin position="90"/>
        <end position="154"/>
    </location>
</feature>
<dbReference type="Proteomes" id="UP001500751">
    <property type="component" value="Unassembled WGS sequence"/>
</dbReference>
<comment type="caution">
    <text evidence="2">The sequence shown here is derived from an EMBL/GenBank/DDBJ whole genome shotgun (WGS) entry which is preliminary data.</text>
</comment>
<dbReference type="RefSeq" id="WP_425559371.1">
    <property type="nucleotide sequence ID" value="NZ_BAAAQN010000057.1"/>
</dbReference>
<dbReference type="Gene3D" id="3.90.190.10">
    <property type="entry name" value="Protein tyrosine phosphatase superfamily"/>
    <property type="match status" value="1"/>
</dbReference>
<dbReference type="SUPFAM" id="SSF52799">
    <property type="entry name" value="(Phosphotyrosine protein) phosphatases II"/>
    <property type="match status" value="1"/>
</dbReference>
<dbReference type="InterPro" id="IPR029021">
    <property type="entry name" value="Prot-tyrosine_phosphatase-like"/>
</dbReference>
<sequence length="174" mass="18913">MRTKDHSRGHGGYGDAPEEPWSEIVPGLWMGGHEYIGADGMWTEAVVVDEFDAVYSLHNREGHGPADGVDHHVLEVPDDALTAEQIRAVEEFAAAAQRDFAARRLVLVRCRAGMNRSGLVVASVLIRSGFTPRDAIATIRRQRAARALNNEHFVAYLETGLDLAAQLTGLGAAE</sequence>
<keyword evidence="3" id="KW-1185">Reference proteome</keyword>
<evidence type="ECO:0000313" key="2">
    <source>
        <dbReference type="EMBL" id="GAA2053963.1"/>
    </source>
</evidence>
<gene>
    <name evidence="2" type="ORF">GCM10009839_72500</name>
</gene>
<evidence type="ECO:0000313" key="3">
    <source>
        <dbReference type="Proteomes" id="UP001500751"/>
    </source>
</evidence>
<dbReference type="InterPro" id="IPR000387">
    <property type="entry name" value="Tyr_Pase_dom"/>
</dbReference>
<dbReference type="EMBL" id="BAAAQN010000057">
    <property type="protein sequence ID" value="GAA2053963.1"/>
    <property type="molecule type" value="Genomic_DNA"/>
</dbReference>
<accession>A0ABP5GST9</accession>
<evidence type="ECO:0000259" key="1">
    <source>
        <dbReference type="PROSITE" id="PS50056"/>
    </source>
</evidence>
<name>A0ABP5GST9_9ACTN</name>
<protein>
    <submittedName>
        <fullName evidence="2">Dual specificity protein phosphatase family protein</fullName>
    </submittedName>
</protein>
<reference evidence="3" key="1">
    <citation type="journal article" date="2019" name="Int. J. Syst. Evol. Microbiol.">
        <title>The Global Catalogue of Microorganisms (GCM) 10K type strain sequencing project: providing services to taxonomists for standard genome sequencing and annotation.</title>
        <authorList>
            <consortium name="The Broad Institute Genomics Platform"/>
            <consortium name="The Broad Institute Genome Sequencing Center for Infectious Disease"/>
            <person name="Wu L."/>
            <person name="Ma J."/>
        </authorList>
    </citation>
    <scope>NUCLEOTIDE SEQUENCE [LARGE SCALE GENOMIC DNA]</scope>
    <source>
        <strain evidence="3">JCM 16014</strain>
    </source>
</reference>
<organism evidence="2 3">
    <name type="scientific">Catenulispora yoronensis</name>
    <dbReference type="NCBI Taxonomy" id="450799"/>
    <lineage>
        <taxon>Bacteria</taxon>
        <taxon>Bacillati</taxon>
        <taxon>Actinomycetota</taxon>
        <taxon>Actinomycetes</taxon>
        <taxon>Catenulisporales</taxon>
        <taxon>Catenulisporaceae</taxon>
        <taxon>Catenulispora</taxon>
    </lineage>
</organism>
<proteinExistence type="predicted"/>